<reference evidence="1 2" key="2">
    <citation type="journal article" date="2022" name="Mol. Ecol. Resour.">
        <title>The genomes of chicory, endive, great burdock and yacon provide insights into Asteraceae paleo-polyploidization history and plant inulin production.</title>
        <authorList>
            <person name="Fan W."/>
            <person name="Wang S."/>
            <person name="Wang H."/>
            <person name="Wang A."/>
            <person name="Jiang F."/>
            <person name="Liu H."/>
            <person name="Zhao H."/>
            <person name="Xu D."/>
            <person name="Zhang Y."/>
        </authorList>
    </citation>
    <scope>NUCLEOTIDE SEQUENCE [LARGE SCALE GENOMIC DNA]</scope>
    <source>
        <strain evidence="2">cv. Niubang</strain>
    </source>
</reference>
<name>A0ACB9EEW9_ARCLA</name>
<dbReference type="Proteomes" id="UP001055879">
    <property type="component" value="Linkage Group LG02"/>
</dbReference>
<sequence length="167" mass="19248">MIDTRVTFFSILVSSFFWEGCPRYVDSKRKRVSQRRAQIVRASNRVLAVRHDLASVLKKTGKRKRDDGCTSKCCSSFRKTILKNYSNFMKSGLPQCLLFSQDGQWTDFSQDVIDLVKKDFLAKKGATEVKFNGRHLMLDILHMIEVDLKTGVQKPIAWIEVVIQDKN</sequence>
<keyword evidence="2" id="KW-1185">Reference proteome</keyword>
<comment type="caution">
    <text evidence="1">The sequence shown here is derived from an EMBL/GenBank/DDBJ whole genome shotgun (WGS) entry which is preliminary data.</text>
</comment>
<evidence type="ECO:0000313" key="1">
    <source>
        <dbReference type="EMBL" id="KAI3757143.1"/>
    </source>
</evidence>
<accession>A0ACB9EEW9</accession>
<protein>
    <submittedName>
        <fullName evidence="1">Uncharacterized protein</fullName>
    </submittedName>
</protein>
<organism evidence="1 2">
    <name type="scientific">Arctium lappa</name>
    <name type="common">Greater burdock</name>
    <name type="synonym">Lappa major</name>
    <dbReference type="NCBI Taxonomy" id="4217"/>
    <lineage>
        <taxon>Eukaryota</taxon>
        <taxon>Viridiplantae</taxon>
        <taxon>Streptophyta</taxon>
        <taxon>Embryophyta</taxon>
        <taxon>Tracheophyta</taxon>
        <taxon>Spermatophyta</taxon>
        <taxon>Magnoliopsida</taxon>
        <taxon>eudicotyledons</taxon>
        <taxon>Gunneridae</taxon>
        <taxon>Pentapetalae</taxon>
        <taxon>asterids</taxon>
        <taxon>campanulids</taxon>
        <taxon>Asterales</taxon>
        <taxon>Asteraceae</taxon>
        <taxon>Carduoideae</taxon>
        <taxon>Cardueae</taxon>
        <taxon>Arctiinae</taxon>
        <taxon>Arctium</taxon>
    </lineage>
</organism>
<proteinExistence type="predicted"/>
<evidence type="ECO:0000313" key="2">
    <source>
        <dbReference type="Proteomes" id="UP001055879"/>
    </source>
</evidence>
<reference evidence="2" key="1">
    <citation type="journal article" date="2022" name="Mol. Ecol. Resour.">
        <title>The genomes of chicory, endive, great burdock and yacon provide insights into Asteraceae palaeo-polyploidization history and plant inulin production.</title>
        <authorList>
            <person name="Fan W."/>
            <person name="Wang S."/>
            <person name="Wang H."/>
            <person name="Wang A."/>
            <person name="Jiang F."/>
            <person name="Liu H."/>
            <person name="Zhao H."/>
            <person name="Xu D."/>
            <person name="Zhang Y."/>
        </authorList>
    </citation>
    <scope>NUCLEOTIDE SEQUENCE [LARGE SCALE GENOMIC DNA]</scope>
    <source>
        <strain evidence="2">cv. Niubang</strain>
    </source>
</reference>
<gene>
    <name evidence="1" type="ORF">L6452_04677</name>
</gene>
<dbReference type="EMBL" id="CM042048">
    <property type="protein sequence ID" value="KAI3757143.1"/>
    <property type="molecule type" value="Genomic_DNA"/>
</dbReference>